<dbReference type="InterPro" id="IPR011009">
    <property type="entry name" value="Kinase-like_dom_sf"/>
</dbReference>
<dbReference type="PANTHER" id="PTHR21310:SF39">
    <property type="entry name" value="AMINOGLYCOSIDE PHOSPHOTRANSFERASE DOMAIN-CONTAINING PROTEIN"/>
    <property type="match status" value="1"/>
</dbReference>
<feature type="domain" description="Aminoglycoside phosphotransferase" evidence="1">
    <location>
        <begin position="43"/>
        <end position="216"/>
    </location>
</feature>
<protein>
    <submittedName>
        <fullName evidence="2">Kinase-like domain-containing protein</fullName>
    </submittedName>
</protein>
<name>A0A9P7YE96_9HELO</name>
<gene>
    <name evidence="2" type="ORF">BJ875DRAFT_469282</name>
</gene>
<evidence type="ECO:0000313" key="3">
    <source>
        <dbReference type="Proteomes" id="UP000824998"/>
    </source>
</evidence>
<evidence type="ECO:0000259" key="1">
    <source>
        <dbReference type="Pfam" id="PF01636"/>
    </source>
</evidence>
<evidence type="ECO:0000313" key="2">
    <source>
        <dbReference type="EMBL" id="KAG9231500.1"/>
    </source>
</evidence>
<dbReference type="EMBL" id="MU251598">
    <property type="protein sequence ID" value="KAG9231500.1"/>
    <property type="molecule type" value="Genomic_DNA"/>
</dbReference>
<dbReference type="GO" id="GO:0016301">
    <property type="term" value="F:kinase activity"/>
    <property type="evidence" value="ECO:0007669"/>
    <property type="project" value="UniProtKB-KW"/>
</dbReference>
<dbReference type="OrthoDB" id="4177236at2759"/>
<accession>A0A9P7YE96</accession>
<organism evidence="2 3">
    <name type="scientific">Amylocarpus encephaloides</name>
    <dbReference type="NCBI Taxonomy" id="45428"/>
    <lineage>
        <taxon>Eukaryota</taxon>
        <taxon>Fungi</taxon>
        <taxon>Dikarya</taxon>
        <taxon>Ascomycota</taxon>
        <taxon>Pezizomycotina</taxon>
        <taxon>Leotiomycetes</taxon>
        <taxon>Helotiales</taxon>
        <taxon>Helotiales incertae sedis</taxon>
        <taxon>Amylocarpus</taxon>
    </lineage>
</organism>
<dbReference type="Gene3D" id="3.90.1200.10">
    <property type="match status" value="1"/>
</dbReference>
<dbReference type="SUPFAM" id="SSF56112">
    <property type="entry name" value="Protein kinase-like (PK-like)"/>
    <property type="match status" value="1"/>
</dbReference>
<proteinExistence type="predicted"/>
<dbReference type="InterPro" id="IPR051678">
    <property type="entry name" value="AGP_Transferase"/>
</dbReference>
<dbReference type="PANTHER" id="PTHR21310">
    <property type="entry name" value="AMINOGLYCOSIDE PHOSPHOTRANSFERASE-RELATED-RELATED"/>
    <property type="match status" value="1"/>
</dbReference>
<reference evidence="2" key="1">
    <citation type="journal article" date="2021" name="IMA Fungus">
        <title>Genomic characterization of three marine fungi, including Emericellopsis atlantica sp. nov. with signatures of a generalist lifestyle and marine biomass degradation.</title>
        <authorList>
            <person name="Hagestad O.C."/>
            <person name="Hou L."/>
            <person name="Andersen J.H."/>
            <person name="Hansen E.H."/>
            <person name="Altermark B."/>
            <person name="Li C."/>
            <person name="Kuhnert E."/>
            <person name="Cox R.J."/>
            <person name="Crous P.W."/>
            <person name="Spatafora J.W."/>
            <person name="Lail K."/>
            <person name="Amirebrahimi M."/>
            <person name="Lipzen A."/>
            <person name="Pangilinan J."/>
            <person name="Andreopoulos W."/>
            <person name="Hayes R.D."/>
            <person name="Ng V."/>
            <person name="Grigoriev I.V."/>
            <person name="Jackson S.A."/>
            <person name="Sutton T.D.S."/>
            <person name="Dobson A.D.W."/>
            <person name="Rama T."/>
        </authorList>
    </citation>
    <scope>NUCLEOTIDE SEQUENCE</scope>
    <source>
        <strain evidence="2">TRa018bII</strain>
    </source>
</reference>
<keyword evidence="2" id="KW-0418">Kinase</keyword>
<keyword evidence="3" id="KW-1185">Reference proteome</keyword>
<dbReference type="InterPro" id="IPR002575">
    <property type="entry name" value="Aminoglycoside_PTrfase"/>
</dbReference>
<keyword evidence="2" id="KW-0808">Transferase</keyword>
<comment type="caution">
    <text evidence="2">The sequence shown here is derived from an EMBL/GenBank/DDBJ whole genome shotgun (WGS) entry which is preliminary data.</text>
</comment>
<dbReference type="Proteomes" id="UP000824998">
    <property type="component" value="Unassembled WGS sequence"/>
</dbReference>
<dbReference type="AlphaFoldDB" id="A0A9P7YE96"/>
<sequence>MASLGLHHETATNDEIAAYCSNPNHIPLGGAPYGNNVIKLSDKAVVKFGIGVTEEEAKNQKRAYELIDHDVVRVPFVYRFFTKEQLGYIIMEYMEGRVLEPVEDPSQISKITDILAHLAKIRSSTPGALSGGVSCGILWSESEPPFFHTIEDMEFWFNRRLSKHDPKLVFGGYELGLCHLDIAPRNFLLLQDGFLCLLDWASAGFYPRLFEVCVLRITYGMKGSFVSDVLQLRDLTDKEEVHIKSMLQAYNNSARYYL</sequence>
<dbReference type="Pfam" id="PF01636">
    <property type="entry name" value="APH"/>
    <property type="match status" value="1"/>
</dbReference>